<dbReference type="CDD" id="cd00210">
    <property type="entry name" value="PTS_IIA_glc"/>
    <property type="match status" value="1"/>
</dbReference>
<dbReference type="PANTHER" id="PTHR45008:SF1">
    <property type="entry name" value="PTS SYSTEM GLUCOSE-SPECIFIC EIIA COMPONENT"/>
    <property type="match status" value="1"/>
</dbReference>
<comment type="subcellular location">
    <subcellularLocation>
        <location evidence="1">Cytoplasm</location>
    </subcellularLocation>
</comment>
<dbReference type="PROSITE" id="PS00371">
    <property type="entry name" value="PTS_EIIA_TYPE_1_HIS"/>
    <property type="match status" value="1"/>
</dbReference>
<dbReference type="EMBL" id="MQMG01000002">
    <property type="protein sequence ID" value="OKO96766.1"/>
    <property type="molecule type" value="Genomic_DNA"/>
</dbReference>
<keyword evidence="4" id="KW-0808">Transferase</keyword>
<keyword evidence="6" id="KW-0418">Kinase</keyword>
<name>A0A1Q5T962_9BACL</name>
<dbReference type="InterPro" id="IPR011055">
    <property type="entry name" value="Dup_hybrid_motif"/>
</dbReference>
<dbReference type="GO" id="GO:0016301">
    <property type="term" value="F:kinase activity"/>
    <property type="evidence" value="ECO:0007669"/>
    <property type="project" value="UniProtKB-KW"/>
</dbReference>
<dbReference type="SUPFAM" id="SSF51261">
    <property type="entry name" value="Duplicated hybrid motif"/>
    <property type="match status" value="1"/>
</dbReference>
<reference evidence="8 9" key="1">
    <citation type="submission" date="2016-11" db="EMBL/GenBank/DDBJ databases">
        <authorList>
            <person name="Kadnikov V."/>
            <person name="Nazina T."/>
        </authorList>
    </citation>
    <scope>NUCLEOTIDE SEQUENCE [LARGE SCALE GENOMIC DNA]</scope>
    <source>
        <strain evidence="8 9">1017</strain>
    </source>
</reference>
<dbReference type="InterPro" id="IPR050890">
    <property type="entry name" value="PTS_EIIA_component"/>
</dbReference>
<dbReference type="FunFam" id="2.70.70.10:FF:000001">
    <property type="entry name" value="PTS system glucose-specific IIA component"/>
    <property type="match status" value="1"/>
</dbReference>
<evidence type="ECO:0000256" key="6">
    <source>
        <dbReference type="ARBA" id="ARBA00022777"/>
    </source>
</evidence>
<comment type="caution">
    <text evidence="8">The sequence shown here is derived from an EMBL/GenBank/DDBJ whole genome shotgun (WGS) entry which is preliminary data.</text>
</comment>
<dbReference type="GO" id="GO:0005737">
    <property type="term" value="C:cytoplasm"/>
    <property type="evidence" value="ECO:0007669"/>
    <property type="project" value="UniProtKB-SubCell"/>
</dbReference>
<sequence>MFKKWFGKQQPKEETITAPLDGTIMRLEDVPDPVFAQKMMGDGLAIDPADGDVVAPVDGEIVQLFPTKHAIGLRSEAGVELLIHVGIDTVSMNGEGFAYVKAGDRVKRGDRLLSIDLPLVREKAKSAVTPIIITNGDALENLKKKAEGAAAKGDTALISSEDEIRAAKEHLLCGFFPHPDDKSWN</sequence>
<keyword evidence="2" id="KW-0813">Transport</keyword>
<dbReference type="PANTHER" id="PTHR45008">
    <property type="entry name" value="PTS SYSTEM GLUCOSE-SPECIFIC EIIA COMPONENT"/>
    <property type="match status" value="1"/>
</dbReference>
<feature type="domain" description="PTS EIIA type-1" evidence="7">
    <location>
        <begin position="32"/>
        <end position="135"/>
    </location>
</feature>
<dbReference type="InterPro" id="IPR001127">
    <property type="entry name" value="PTS_EIIA_1_perm"/>
</dbReference>
<organism evidence="8 9">
    <name type="scientific">Geobacillus proteiniphilus</name>
    <dbReference type="NCBI Taxonomy" id="860353"/>
    <lineage>
        <taxon>Bacteria</taxon>
        <taxon>Bacillati</taxon>
        <taxon>Bacillota</taxon>
        <taxon>Bacilli</taxon>
        <taxon>Bacillales</taxon>
        <taxon>Anoxybacillaceae</taxon>
        <taxon>Geobacillus</taxon>
    </lineage>
</organism>
<protein>
    <submittedName>
        <fullName evidence="8">PTS system, glucose-specific IIA component</fullName>
    </submittedName>
</protein>
<accession>A0A1Q5T962</accession>
<evidence type="ECO:0000313" key="8">
    <source>
        <dbReference type="EMBL" id="OKO96766.1"/>
    </source>
</evidence>
<evidence type="ECO:0000256" key="4">
    <source>
        <dbReference type="ARBA" id="ARBA00022679"/>
    </source>
</evidence>
<dbReference type="Pfam" id="PF00358">
    <property type="entry name" value="PTS_EIIA_1"/>
    <property type="match status" value="1"/>
</dbReference>
<dbReference type="GO" id="GO:0009401">
    <property type="term" value="P:phosphoenolpyruvate-dependent sugar phosphotransferase system"/>
    <property type="evidence" value="ECO:0007669"/>
    <property type="project" value="UniProtKB-KW"/>
</dbReference>
<dbReference type="NCBIfam" id="TIGR00830">
    <property type="entry name" value="PTBA"/>
    <property type="match status" value="1"/>
</dbReference>
<reference evidence="9" key="2">
    <citation type="submission" date="2017-01" db="EMBL/GenBank/DDBJ databases">
        <title>Genome sequencing and annotation of Geobacillus sp. 1017, a Hydrocarbon-Oxidizing Thermophilic Bacterium Isolated from a Heavy Oil Reservoir (China).</title>
        <authorList>
            <person name="Kadnikov V.V."/>
            <person name="Mardanov A.V."/>
            <person name="Poltaraus A.B."/>
            <person name="Sokolova D.S."/>
            <person name="Semenova E.M."/>
            <person name="Ravin N.V."/>
            <person name="Tourova T.P."/>
            <person name="Nazina T.N."/>
        </authorList>
    </citation>
    <scope>NUCLEOTIDE SEQUENCE [LARGE SCALE GENOMIC DNA]</scope>
    <source>
        <strain evidence="9">1017</strain>
    </source>
</reference>
<dbReference type="Gene3D" id="2.70.70.10">
    <property type="entry name" value="Glucose Permease (Domain IIA)"/>
    <property type="match status" value="1"/>
</dbReference>
<proteinExistence type="predicted"/>
<dbReference type="RefSeq" id="WP_239691170.1">
    <property type="nucleotide sequence ID" value="NZ_CP133076.1"/>
</dbReference>
<dbReference type="Proteomes" id="UP000186030">
    <property type="component" value="Unassembled WGS sequence"/>
</dbReference>
<evidence type="ECO:0000259" key="7">
    <source>
        <dbReference type="PROSITE" id="PS51093"/>
    </source>
</evidence>
<keyword evidence="3" id="KW-0762">Sugar transport</keyword>
<evidence type="ECO:0000256" key="2">
    <source>
        <dbReference type="ARBA" id="ARBA00022448"/>
    </source>
</evidence>
<dbReference type="AlphaFoldDB" id="A0A1Q5T962"/>
<dbReference type="PROSITE" id="PS51093">
    <property type="entry name" value="PTS_EIIA_TYPE_1"/>
    <property type="match status" value="1"/>
</dbReference>
<keyword evidence="5" id="KW-0598">Phosphotransferase system</keyword>
<evidence type="ECO:0000256" key="1">
    <source>
        <dbReference type="ARBA" id="ARBA00004496"/>
    </source>
</evidence>
<gene>
    <name evidence="8" type="ORF">BRO54_0319</name>
</gene>
<evidence type="ECO:0000256" key="3">
    <source>
        <dbReference type="ARBA" id="ARBA00022597"/>
    </source>
</evidence>
<evidence type="ECO:0000313" key="9">
    <source>
        <dbReference type="Proteomes" id="UP000186030"/>
    </source>
</evidence>
<evidence type="ECO:0000256" key="5">
    <source>
        <dbReference type="ARBA" id="ARBA00022683"/>
    </source>
</evidence>